<dbReference type="RefSeq" id="WP_179762371.1">
    <property type="nucleotide sequence ID" value="NZ_BAAAJZ010000007.1"/>
</dbReference>
<dbReference type="Pfam" id="PF00583">
    <property type="entry name" value="Acetyltransf_1"/>
    <property type="match status" value="1"/>
</dbReference>
<dbReference type="PANTHER" id="PTHR43072:SF23">
    <property type="entry name" value="UPF0039 PROTEIN C11D3.02C"/>
    <property type="match status" value="1"/>
</dbReference>
<dbReference type="GeneID" id="98054593"/>
<accession>A0A852WD45</accession>
<organism evidence="4 5">
    <name type="scientific">Pseudonocardia alni</name>
    <name type="common">Amycolata alni</name>
    <dbReference type="NCBI Taxonomy" id="33907"/>
    <lineage>
        <taxon>Bacteria</taxon>
        <taxon>Bacillati</taxon>
        <taxon>Actinomycetota</taxon>
        <taxon>Actinomycetes</taxon>
        <taxon>Pseudonocardiales</taxon>
        <taxon>Pseudonocardiaceae</taxon>
        <taxon>Pseudonocardia</taxon>
    </lineage>
</organism>
<keyword evidence="1 4" id="KW-0808">Transferase</keyword>
<dbReference type="AlphaFoldDB" id="A0A852WD45"/>
<dbReference type="InterPro" id="IPR000182">
    <property type="entry name" value="GNAT_dom"/>
</dbReference>
<dbReference type="InterPro" id="IPR016181">
    <property type="entry name" value="Acyl_CoA_acyltransferase"/>
</dbReference>
<dbReference type="CDD" id="cd04301">
    <property type="entry name" value="NAT_SF"/>
    <property type="match status" value="1"/>
</dbReference>
<name>A0A852WD45_PSEA5</name>
<dbReference type="SUPFAM" id="SSF55729">
    <property type="entry name" value="Acyl-CoA N-acyltransferases (Nat)"/>
    <property type="match status" value="1"/>
</dbReference>
<dbReference type="PROSITE" id="PS51186">
    <property type="entry name" value="GNAT"/>
    <property type="match status" value="1"/>
</dbReference>
<dbReference type="EC" id="2.3.1.183" evidence="4"/>
<dbReference type="Proteomes" id="UP000549695">
    <property type="component" value="Unassembled WGS sequence"/>
</dbReference>
<sequence>MPNRPVIRPATAEDADACATVYAPYVRDTAISFEAEPPGPVEMAERIAAARERHAWLVAVGPGGEVLGYAYGGPWKSREAYAWTCEVSVYLAPSAQGRGLGRALYEALFAELVARGMVVAVAGMTVPNEASAALHRALGFSEVGTFRGVGWKHGAWRDVTWFRRALVEAPPDGPRD</sequence>
<reference evidence="4 5" key="1">
    <citation type="submission" date="2020-07" db="EMBL/GenBank/DDBJ databases">
        <title>Sequencing the genomes of 1000 actinobacteria strains.</title>
        <authorList>
            <person name="Klenk H.-P."/>
        </authorList>
    </citation>
    <scope>NUCLEOTIDE SEQUENCE [LARGE SCALE GENOMIC DNA]</scope>
    <source>
        <strain evidence="4 5">DSM 44749</strain>
    </source>
</reference>
<feature type="domain" description="N-acetyltransferase" evidence="3">
    <location>
        <begin position="5"/>
        <end position="163"/>
    </location>
</feature>
<evidence type="ECO:0000256" key="2">
    <source>
        <dbReference type="ARBA" id="ARBA00023315"/>
    </source>
</evidence>
<protein>
    <submittedName>
        <fullName evidence="4">Phosphinothricin acetyltransferase</fullName>
        <ecNumber evidence="4">2.3.1.183</ecNumber>
    </submittedName>
</protein>
<dbReference type="EMBL" id="JACCCZ010000001">
    <property type="protein sequence ID" value="NYG04644.1"/>
    <property type="molecule type" value="Genomic_DNA"/>
</dbReference>
<evidence type="ECO:0000313" key="5">
    <source>
        <dbReference type="Proteomes" id="UP000549695"/>
    </source>
</evidence>
<keyword evidence="2 4" id="KW-0012">Acyltransferase</keyword>
<proteinExistence type="predicted"/>
<comment type="caution">
    <text evidence="4">The sequence shown here is derived from an EMBL/GenBank/DDBJ whole genome shotgun (WGS) entry which is preliminary data.</text>
</comment>
<dbReference type="GO" id="GO:0102971">
    <property type="term" value="F:phosphinothricin N-acetyltransferase activity"/>
    <property type="evidence" value="ECO:0007669"/>
    <property type="project" value="UniProtKB-EC"/>
</dbReference>
<evidence type="ECO:0000256" key="1">
    <source>
        <dbReference type="ARBA" id="ARBA00022679"/>
    </source>
</evidence>
<evidence type="ECO:0000313" key="4">
    <source>
        <dbReference type="EMBL" id="NYG04644.1"/>
    </source>
</evidence>
<dbReference type="Gene3D" id="3.40.630.30">
    <property type="match status" value="1"/>
</dbReference>
<keyword evidence="5" id="KW-1185">Reference proteome</keyword>
<gene>
    <name evidence="4" type="ORF">HDA37_004929</name>
</gene>
<dbReference type="PANTHER" id="PTHR43072">
    <property type="entry name" value="N-ACETYLTRANSFERASE"/>
    <property type="match status" value="1"/>
</dbReference>
<evidence type="ECO:0000259" key="3">
    <source>
        <dbReference type="PROSITE" id="PS51186"/>
    </source>
</evidence>